<proteinExistence type="inferred from homology"/>
<name>A0ABW5XQU8_9SPHI</name>
<comment type="caution">
    <text evidence="3">The sequence shown here is derived from an EMBL/GenBank/DDBJ whole genome shotgun (WGS) entry which is preliminary data.</text>
</comment>
<dbReference type="Gene3D" id="3.40.50.620">
    <property type="entry name" value="HUPs"/>
    <property type="match status" value="1"/>
</dbReference>
<protein>
    <submittedName>
        <fullName evidence="3">Universal stress protein</fullName>
    </submittedName>
</protein>
<dbReference type="SUPFAM" id="SSF52402">
    <property type="entry name" value="Adenine nucleotide alpha hydrolases-like"/>
    <property type="match status" value="1"/>
</dbReference>
<feature type="domain" description="UspA" evidence="2">
    <location>
        <begin position="3"/>
        <end position="152"/>
    </location>
</feature>
<dbReference type="Proteomes" id="UP001597601">
    <property type="component" value="Unassembled WGS sequence"/>
</dbReference>
<dbReference type="InterPro" id="IPR006015">
    <property type="entry name" value="Universal_stress_UspA"/>
</dbReference>
<evidence type="ECO:0000313" key="4">
    <source>
        <dbReference type="Proteomes" id="UP001597601"/>
    </source>
</evidence>
<dbReference type="CDD" id="cd00293">
    <property type="entry name" value="USP-like"/>
    <property type="match status" value="1"/>
</dbReference>
<evidence type="ECO:0000313" key="3">
    <source>
        <dbReference type="EMBL" id="MFD2864720.1"/>
    </source>
</evidence>
<dbReference type="PRINTS" id="PR01438">
    <property type="entry name" value="UNVRSLSTRESS"/>
</dbReference>
<evidence type="ECO:0000256" key="1">
    <source>
        <dbReference type="ARBA" id="ARBA00008791"/>
    </source>
</evidence>
<comment type="similarity">
    <text evidence="1">Belongs to the universal stress protein A family.</text>
</comment>
<dbReference type="InterPro" id="IPR014729">
    <property type="entry name" value="Rossmann-like_a/b/a_fold"/>
</dbReference>
<dbReference type="PANTHER" id="PTHR46268">
    <property type="entry name" value="STRESS RESPONSE PROTEIN NHAX"/>
    <property type="match status" value="1"/>
</dbReference>
<dbReference type="Pfam" id="PF00582">
    <property type="entry name" value="Usp"/>
    <property type="match status" value="1"/>
</dbReference>
<dbReference type="InterPro" id="IPR006016">
    <property type="entry name" value="UspA"/>
</dbReference>
<gene>
    <name evidence="3" type="ORF">ACFSYC_08485</name>
</gene>
<dbReference type="RefSeq" id="WP_377125702.1">
    <property type="nucleotide sequence ID" value="NZ_JBHUON010000008.1"/>
</dbReference>
<sequence>MLIKKILIGIDNSKYAENAAKYGFDIAHKFSAKVALVHMVVPMVMPYNNTADPLTGAADFTMADTAGIMDVQNDASKALIENTVKKFGKGLEVINYSEFGDTADGIIECSKQFGADMIVVGTHSRSGFDRLLMGSIAETVVRQSEIPVLVVPFVEDEE</sequence>
<accession>A0ABW5XQU8</accession>
<reference evidence="4" key="1">
    <citation type="journal article" date="2019" name="Int. J. Syst. Evol. Microbiol.">
        <title>The Global Catalogue of Microorganisms (GCM) 10K type strain sequencing project: providing services to taxonomists for standard genome sequencing and annotation.</title>
        <authorList>
            <consortium name="The Broad Institute Genomics Platform"/>
            <consortium name="The Broad Institute Genome Sequencing Center for Infectious Disease"/>
            <person name="Wu L."/>
            <person name="Ma J."/>
        </authorList>
    </citation>
    <scope>NUCLEOTIDE SEQUENCE [LARGE SCALE GENOMIC DNA]</scope>
    <source>
        <strain evidence="4">KCTC 52232</strain>
    </source>
</reference>
<dbReference type="PANTHER" id="PTHR46268:SF6">
    <property type="entry name" value="UNIVERSAL STRESS PROTEIN UP12"/>
    <property type="match status" value="1"/>
</dbReference>
<dbReference type="EMBL" id="JBHUON010000008">
    <property type="protein sequence ID" value="MFD2864720.1"/>
    <property type="molecule type" value="Genomic_DNA"/>
</dbReference>
<keyword evidence="4" id="KW-1185">Reference proteome</keyword>
<organism evidence="3 4">
    <name type="scientific">Mucilaginibacter antarcticus</name>
    <dbReference type="NCBI Taxonomy" id="1855725"/>
    <lineage>
        <taxon>Bacteria</taxon>
        <taxon>Pseudomonadati</taxon>
        <taxon>Bacteroidota</taxon>
        <taxon>Sphingobacteriia</taxon>
        <taxon>Sphingobacteriales</taxon>
        <taxon>Sphingobacteriaceae</taxon>
        <taxon>Mucilaginibacter</taxon>
    </lineage>
</organism>
<evidence type="ECO:0000259" key="2">
    <source>
        <dbReference type="Pfam" id="PF00582"/>
    </source>
</evidence>